<keyword evidence="7" id="KW-1185">Reference proteome</keyword>
<proteinExistence type="predicted"/>
<evidence type="ECO:0000256" key="2">
    <source>
        <dbReference type="ARBA" id="ARBA00022771"/>
    </source>
</evidence>
<keyword evidence="3" id="KW-0862">Zinc</keyword>
<dbReference type="PANTHER" id="PTHR33823">
    <property type="entry name" value="RNA POLYMERASE-BINDING TRANSCRIPTION FACTOR DKSA-RELATED"/>
    <property type="match status" value="1"/>
</dbReference>
<evidence type="ECO:0000256" key="3">
    <source>
        <dbReference type="ARBA" id="ARBA00022833"/>
    </source>
</evidence>
<evidence type="ECO:0000256" key="4">
    <source>
        <dbReference type="PROSITE-ProRule" id="PRU00510"/>
    </source>
</evidence>
<comment type="caution">
    <text evidence="6">The sequence shown here is derived from an EMBL/GenBank/DDBJ whole genome shotgun (WGS) entry which is preliminary data.</text>
</comment>
<dbReference type="Proteomes" id="UP001500320">
    <property type="component" value="Unassembled WGS sequence"/>
</dbReference>
<dbReference type="InterPro" id="IPR000962">
    <property type="entry name" value="Znf_DskA_TraR"/>
</dbReference>
<name>A0ABP6N4R3_9ACTN</name>
<gene>
    <name evidence="6" type="ORF">GCM10010466_29000</name>
</gene>
<dbReference type="RefSeq" id="WP_344859683.1">
    <property type="nucleotide sequence ID" value="NZ_BAAAUT010000021.1"/>
</dbReference>
<accession>A0ABP6N4R3</accession>
<keyword evidence="1" id="KW-0479">Metal-binding</keyword>
<evidence type="ECO:0000256" key="1">
    <source>
        <dbReference type="ARBA" id="ARBA00022723"/>
    </source>
</evidence>
<feature type="zinc finger region" description="dksA C4-type" evidence="4">
    <location>
        <begin position="90"/>
        <end position="114"/>
    </location>
</feature>
<evidence type="ECO:0000259" key="5">
    <source>
        <dbReference type="Pfam" id="PF01258"/>
    </source>
</evidence>
<dbReference type="EMBL" id="BAAAUT010000021">
    <property type="protein sequence ID" value="GAA3136410.1"/>
    <property type="molecule type" value="Genomic_DNA"/>
</dbReference>
<protein>
    <recommendedName>
        <fullName evidence="5">Zinc finger DksA/TraR C4-type domain-containing protein</fullName>
    </recommendedName>
</protein>
<dbReference type="Gene3D" id="1.20.120.910">
    <property type="entry name" value="DksA, coiled-coil domain"/>
    <property type="match status" value="1"/>
</dbReference>
<dbReference type="Pfam" id="PF01258">
    <property type="entry name" value="zf-dskA_traR"/>
    <property type="match status" value="1"/>
</dbReference>
<evidence type="ECO:0000313" key="7">
    <source>
        <dbReference type="Proteomes" id="UP001500320"/>
    </source>
</evidence>
<keyword evidence="2" id="KW-0863">Zinc-finger</keyword>
<organism evidence="6 7">
    <name type="scientific">Planomonospora alba</name>
    <dbReference type="NCBI Taxonomy" id="161354"/>
    <lineage>
        <taxon>Bacteria</taxon>
        <taxon>Bacillati</taxon>
        <taxon>Actinomycetota</taxon>
        <taxon>Actinomycetes</taxon>
        <taxon>Streptosporangiales</taxon>
        <taxon>Streptosporangiaceae</taxon>
        <taxon>Planomonospora</taxon>
    </lineage>
</organism>
<feature type="domain" description="Zinc finger DksA/TraR C4-type" evidence="5">
    <location>
        <begin position="86"/>
        <end position="114"/>
    </location>
</feature>
<dbReference type="PROSITE" id="PS51128">
    <property type="entry name" value="ZF_DKSA_2"/>
    <property type="match status" value="1"/>
</dbReference>
<reference evidence="7" key="1">
    <citation type="journal article" date="2019" name="Int. J. Syst. Evol. Microbiol.">
        <title>The Global Catalogue of Microorganisms (GCM) 10K type strain sequencing project: providing services to taxonomists for standard genome sequencing and annotation.</title>
        <authorList>
            <consortium name="The Broad Institute Genomics Platform"/>
            <consortium name="The Broad Institute Genome Sequencing Center for Infectious Disease"/>
            <person name="Wu L."/>
            <person name="Ma J."/>
        </authorList>
    </citation>
    <scope>NUCLEOTIDE SEQUENCE [LARGE SCALE GENOMIC DNA]</scope>
    <source>
        <strain evidence="7">JCM 9373</strain>
    </source>
</reference>
<sequence length="120" mass="13206">MGDIRSASSLLEEYQRHTARLEELRGLLHERLAAARAELEALTGDGRGPRRPADGEPVPLEWGRAERARAAVAEIEAAIERLDFGVYGTCRGCGAFIALDRLRRVPQTRHCASCDPGGRR</sequence>
<evidence type="ECO:0000313" key="6">
    <source>
        <dbReference type="EMBL" id="GAA3136410.1"/>
    </source>
</evidence>